<comment type="caution">
    <text evidence="1">The sequence shown here is derived from an EMBL/GenBank/DDBJ whole genome shotgun (WGS) entry which is preliminary data.</text>
</comment>
<sequence length="229" mass="25556">MIRIPHLFRALCRNSAEIRGERLMSAASILIRASRTARFAHFDPTGSFHVFVKDLRIFYLAGRPPSFPSNAFLSRGFSFGRCEGGGCRSFVLAAGDTVSEGEGSEKGRRCLAEVPNEAATGARRCHQMIRTRSLVAFDKHCFDNFGKTSVRSWTDTFLSLLFAASTLFGTCDEVEISLHRFRSSHCFFSDGSRTLRQTKQSPVRQLQSVALKLVDTKNCCTKFVSISTY</sequence>
<proteinExistence type="predicted"/>
<protein>
    <submittedName>
        <fullName evidence="1">Uncharacterized protein</fullName>
    </submittedName>
</protein>
<accession>A0AAV4NEL1</accession>
<evidence type="ECO:0000313" key="1">
    <source>
        <dbReference type="EMBL" id="GIX82386.1"/>
    </source>
</evidence>
<organism evidence="1 2">
    <name type="scientific">Caerostris extrusa</name>
    <name type="common">Bark spider</name>
    <name type="synonym">Caerostris bankana</name>
    <dbReference type="NCBI Taxonomy" id="172846"/>
    <lineage>
        <taxon>Eukaryota</taxon>
        <taxon>Metazoa</taxon>
        <taxon>Ecdysozoa</taxon>
        <taxon>Arthropoda</taxon>
        <taxon>Chelicerata</taxon>
        <taxon>Arachnida</taxon>
        <taxon>Araneae</taxon>
        <taxon>Araneomorphae</taxon>
        <taxon>Entelegynae</taxon>
        <taxon>Araneoidea</taxon>
        <taxon>Araneidae</taxon>
        <taxon>Caerostris</taxon>
    </lineage>
</organism>
<dbReference type="EMBL" id="BPLR01003231">
    <property type="protein sequence ID" value="GIX82386.1"/>
    <property type="molecule type" value="Genomic_DNA"/>
</dbReference>
<keyword evidence="2" id="KW-1185">Reference proteome</keyword>
<name>A0AAV4NEL1_CAEEX</name>
<evidence type="ECO:0000313" key="2">
    <source>
        <dbReference type="Proteomes" id="UP001054945"/>
    </source>
</evidence>
<dbReference type="AlphaFoldDB" id="A0AAV4NEL1"/>
<reference evidence="1 2" key="1">
    <citation type="submission" date="2021-06" db="EMBL/GenBank/DDBJ databases">
        <title>Caerostris extrusa draft genome.</title>
        <authorList>
            <person name="Kono N."/>
            <person name="Arakawa K."/>
        </authorList>
    </citation>
    <scope>NUCLEOTIDE SEQUENCE [LARGE SCALE GENOMIC DNA]</scope>
</reference>
<gene>
    <name evidence="1" type="ORF">CEXT_613911</name>
</gene>
<dbReference type="Proteomes" id="UP001054945">
    <property type="component" value="Unassembled WGS sequence"/>
</dbReference>